<reference evidence="1 2" key="1">
    <citation type="submission" date="2020-06" db="EMBL/GenBank/DDBJ databases">
        <authorList>
            <person name="Li R."/>
            <person name="Bekaert M."/>
        </authorList>
    </citation>
    <scope>NUCLEOTIDE SEQUENCE [LARGE SCALE GENOMIC DNA]</scope>
    <source>
        <strain evidence="2">wild</strain>
    </source>
</reference>
<gene>
    <name evidence="1" type="ORF">MCOR_18790</name>
</gene>
<proteinExistence type="predicted"/>
<evidence type="ECO:0000313" key="2">
    <source>
        <dbReference type="Proteomes" id="UP000507470"/>
    </source>
</evidence>
<dbReference type="EMBL" id="CACVKT020003317">
    <property type="protein sequence ID" value="CAC5383003.1"/>
    <property type="molecule type" value="Genomic_DNA"/>
</dbReference>
<protein>
    <submittedName>
        <fullName evidence="1">Uncharacterized protein</fullName>
    </submittedName>
</protein>
<sequence length="295" mass="34901">MSVNKIIKEYKRVYNLFKRQGLTRETVLFTDSKGFSVNKVVPDSVRDKFHVVARSGSTADTEEHIKSLLIKLEELKEKDPIILVWFGTCEITTKGKYIYLRNYPYQNIESILTGYRELKNRIIARYKYVTIIFLECPYYSISIFNKTLREGKNKDKYTTDQNNNQTKPTKYSIVVKKYSGTRIVTKKEGSKRHYPALVIDKTKGYRSVTHASILDKKLCYQVDYYNRQLKLLNKKYTVPRFSQDQIISNKPKNRTRVRYRKNYKLLFDSIHPTRTLAKLWVYKMVELSLEVSETC</sequence>
<name>A0A6J8BH49_MYTCO</name>
<evidence type="ECO:0000313" key="1">
    <source>
        <dbReference type="EMBL" id="CAC5383003.1"/>
    </source>
</evidence>
<dbReference type="Proteomes" id="UP000507470">
    <property type="component" value="Unassembled WGS sequence"/>
</dbReference>
<accession>A0A6J8BH49</accession>
<dbReference type="AlphaFoldDB" id="A0A6J8BH49"/>
<organism evidence="1 2">
    <name type="scientific">Mytilus coruscus</name>
    <name type="common">Sea mussel</name>
    <dbReference type="NCBI Taxonomy" id="42192"/>
    <lineage>
        <taxon>Eukaryota</taxon>
        <taxon>Metazoa</taxon>
        <taxon>Spiralia</taxon>
        <taxon>Lophotrochozoa</taxon>
        <taxon>Mollusca</taxon>
        <taxon>Bivalvia</taxon>
        <taxon>Autobranchia</taxon>
        <taxon>Pteriomorphia</taxon>
        <taxon>Mytilida</taxon>
        <taxon>Mytiloidea</taxon>
        <taxon>Mytilidae</taxon>
        <taxon>Mytilinae</taxon>
        <taxon>Mytilus</taxon>
    </lineage>
</organism>
<keyword evidence="2" id="KW-1185">Reference proteome</keyword>